<dbReference type="Proteomes" id="UP000285326">
    <property type="component" value="Unassembled WGS sequence"/>
</dbReference>
<protein>
    <submittedName>
        <fullName evidence="1">Uncharacterized protein</fullName>
    </submittedName>
</protein>
<gene>
    <name evidence="1" type="ORF">GcM1_237022</name>
</gene>
<name>A0A420IJS2_9PEZI</name>
<dbReference type="AlphaFoldDB" id="A0A420IJS2"/>
<evidence type="ECO:0000313" key="2">
    <source>
        <dbReference type="Proteomes" id="UP000285326"/>
    </source>
</evidence>
<sequence>MSLRDNGGTPRIPARAQEDFVAGVVPASFTEQIGCWWHIIRLRLCS</sequence>
<accession>A0A420IJS2</accession>
<dbReference type="EMBL" id="MCBS01023781">
    <property type="protein sequence ID" value="RKF74796.1"/>
    <property type="molecule type" value="Genomic_DNA"/>
</dbReference>
<comment type="caution">
    <text evidence="1">The sequence shown here is derived from an EMBL/GenBank/DDBJ whole genome shotgun (WGS) entry which is preliminary data.</text>
</comment>
<organism evidence="1 2">
    <name type="scientific">Golovinomyces cichoracearum</name>
    <dbReference type="NCBI Taxonomy" id="62708"/>
    <lineage>
        <taxon>Eukaryota</taxon>
        <taxon>Fungi</taxon>
        <taxon>Dikarya</taxon>
        <taxon>Ascomycota</taxon>
        <taxon>Pezizomycotina</taxon>
        <taxon>Leotiomycetes</taxon>
        <taxon>Erysiphales</taxon>
        <taxon>Erysiphaceae</taxon>
        <taxon>Golovinomyces</taxon>
    </lineage>
</organism>
<evidence type="ECO:0000313" key="1">
    <source>
        <dbReference type="EMBL" id="RKF74796.1"/>
    </source>
</evidence>
<reference evidence="1 2" key="1">
    <citation type="journal article" date="2018" name="BMC Genomics">
        <title>Comparative genome analyses reveal sequence features reflecting distinct modes of host-adaptation between dicot and monocot powdery mildew.</title>
        <authorList>
            <person name="Wu Y."/>
            <person name="Ma X."/>
            <person name="Pan Z."/>
            <person name="Kale S.D."/>
            <person name="Song Y."/>
            <person name="King H."/>
            <person name="Zhang Q."/>
            <person name="Presley C."/>
            <person name="Deng X."/>
            <person name="Wei C.I."/>
            <person name="Xiao S."/>
        </authorList>
    </citation>
    <scope>NUCLEOTIDE SEQUENCE [LARGE SCALE GENOMIC DNA]</scope>
    <source>
        <strain evidence="1">UMSG1</strain>
    </source>
</reference>
<proteinExistence type="predicted"/>